<dbReference type="AlphaFoldDB" id="A0A4U9TST6"/>
<dbReference type="EMBL" id="CABEEZ010000027">
    <property type="protein sequence ID" value="VTR22089.1"/>
    <property type="molecule type" value="Genomic_DNA"/>
</dbReference>
<gene>
    <name evidence="1" type="ORF">NCTC12965_01431</name>
</gene>
<proteinExistence type="predicted"/>
<name>A0A4U9TST6_SERFO</name>
<sequence length="72" mass="7711">MIHQRCAAQVVKTPTTLPIRDPMVTAVNLLIFLTLKACGTVGKQRRVTCADLHLNPGKFILAGAGETIGNII</sequence>
<reference evidence="1" key="1">
    <citation type="submission" date="2019-05" db="EMBL/GenBank/DDBJ databases">
        <authorList>
            <consortium name="Pathogen Informatics"/>
        </authorList>
    </citation>
    <scope>NUCLEOTIDE SEQUENCE [LARGE SCALE GENOMIC DNA]</scope>
    <source>
        <strain evidence="1">NCTC12965</strain>
    </source>
</reference>
<protein>
    <submittedName>
        <fullName evidence="1">Uncharacterized protein</fullName>
    </submittedName>
</protein>
<organism evidence="1">
    <name type="scientific">Serratia fonticola</name>
    <dbReference type="NCBI Taxonomy" id="47917"/>
    <lineage>
        <taxon>Bacteria</taxon>
        <taxon>Pseudomonadati</taxon>
        <taxon>Pseudomonadota</taxon>
        <taxon>Gammaproteobacteria</taxon>
        <taxon>Enterobacterales</taxon>
        <taxon>Yersiniaceae</taxon>
        <taxon>Serratia</taxon>
    </lineage>
</organism>
<accession>A0A4U9TST6</accession>
<evidence type="ECO:0000313" key="1">
    <source>
        <dbReference type="EMBL" id="VTR22089.1"/>
    </source>
</evidence>